<evidence type="ECO:0000256" key="2">
    <source>
        <dbReference type="ARBA" id="ARBA00008974"/>
    </source>
</evidence>
<evidence type="ECO:0000256" key="6">
    <source>
        <dbReference type="SAM" id="MobiDB-lite"/>
    </source>
</evidence>
<dbReference type="Proteomes" id="UP000193467">
    <property type="component" value="Unassembled WGS sequence"/>
</dbReference>
<feature type="transmembrane region" description="Helical" evidence="7">
    <location>
        <begin position="277"/>
        <end position="299"/>
    </location>
</feature>
<reference evidence="8 9" key="1">
    <citation type="submission" date="2016-07" db="EMBL/GenBank/DDBJ databases">
        <title>Pervasive Adenine N6-methylation of Active Genes in Fungi.</title>
        <authorList>
            <consortium name="DOE Joint Genome Institute"/>
            <person name="Mondo S.J."/>
            <person name="Dannebaum R.O."/>
            <person name="Kuo R.C."/>
            <person name="Labutti K."/>
            <person name="Haridas S."/>
            <person name="Kuo A."/>
            <person name="Salamov A."/>
            <person name="Ahrendt S.R."/>
            <person name="Lipzen A."/>
            <person name="Sullivan W."/>
            <person name="Andreopoulos W.B."/>
            <person name="Clum A."/>
            <person name="Lindquist E."/>
            <person name="Daum C."/>
            <person name="Ramamoorthy G.K."/>
            <person name="Gryganskyi A."/>
            <person name="Culley D."/>
            <person name="Magnuson J.K."/>
            <person name="James T.Y."/>
            <person name="O'Malley M.A."/>
            <person name="Stajich J.E."/>
            <person name="Spatafora J.W."/>
            <person name="Visel A."/>
            <person name="Grigoriev I.V."/>
        </authorList>
    </citation>
    <scope>NUCLEOTIDE SEQUENCE [LARGE SCALE GENOMIC DNA]</scope>
    <source>
        <strain evidence="8 9">62-1032</strain>
    </source>
</reference>
<feature type="transmembrane region" description="Helical" evidence="7">
    <location>
        <begin position="72"/>
        <end position="91"/>
    </location>
</feature>
<feature type="transmembrane region" description="Helical" evidence="7">
    <location>
        <begin position="169"/>
        <end position="187"/>
    </location>
</feature>
<organism evidence="8 9">
    <name type="scientific">Leucosporidium creatinivorum</name>
    <dbReference type="NCBI Taxonomy" id="106004"/>
    <lineage>
        <taxon>Eukaryota</taxon>
        <taxon>Fungi</taxon>
        <taxon>Dikarya</taxon>
        <taxon>Basidiomycota</taxon>
        <taxon>Pucciniomycotina</taxon>
        <taxon>Microbotryomycetes</taxon>
        <taxon>Leucosporidiales</taxon>
        <taxon>Leucosporidium</taxon>
    </lineage>
</organism>
<evidence type="ECO:0000313" key="8">
    <source>
        <dbReference type="EMBL" id="ORY88406.1"/>
    </source>
</evidence>
<dbReference type="PANTHER" id="PTHR30618">
    <property type="entry name" value="NCS1 FAMILY PURINE/PYRIMIDINE TRANSPORTER"/>
    <property type="match status" value="1"/>
</dbReference>
<feature type="transmembrane region" description="Helical" evidence="7">
    <location>
        <begin position="445"/>
        <end position="466"/>
    </location>
</feature>
<dbReference type="AlphaFoldDB" id="A0A1Y2FXZ6"/>
<proteinExistence type="inferred from homology"/>
<dbReference type="InParanoid" id="A0A1Y2FXZ6"/>
<gene>
    <name evidence="8" type="ORF">BCR35DRAFT_312907</name>
</gene>
<accession>A0A1Y2FXZ6</accession>
<feature type="transmembrane region" description="Helical" evidence="7">
    <location>
        <begin position="194"/>
        <end position="216"/>
    </location>
</feature>
<sequence length="564" mass="62104">MPSLGSLIEAIKVPRETPGTGHEWSNEDLRPSPPEDRKWNKWVYLAFWCAHAAGAGSWTSGSAVISLGLSPLAAWLTLATSHLFITILIVINGRGPARYHVGFPMMARAAYGMWGSYMAIGMRAIVCIIWNGTNAYYGSRLVTVAITAIWPRYKNLPNTLPENASIDSVGLASFFIFMLFFVGLSFVHSRDLKWLYIIKSYFVGASMLGILIWWMVKANGASFNAWTTPKVLTGSAKAWLVLQTFNAGLGSASSLTVNQGDMARYATHPNDQLWTTLIAYPLASALPCLFGVLVASAAYRVTGTAYWNLWDTLDFMLDQYPANRGARFLICIAAIALALAYLGVNLATNCLPFGSDMSAMFPRWFTIRRGQVIVAILSAAIVPWKILNDAAKFITFLSGYGYWLAPIASILATDYYLIRRGDIDVTQLYTSDPNGRYWYTKGWNWRAATTTVVVLIPCLPGFAAQLGNTSVSLTGKRLFYISFVLTYALGVLMYWGLYKLFPETKSHDASLGWEQLANEADARECADAALSHVEEAGSQDSGEEKRAEEEKGDAHAYVAAVGRD</sequence>
<feature type="region of interest" description="Disordered" evidence="6">
    <location>
        <begin position="532"/>
        <end position="564"/>
    </location>
</feature>
<evidence type="ECO:0000256" key="3">
    <source>
        <dbReference type="ARBA" id="ARBA00022692"/>
    </source>
</evidence>
<evidence type="ECO:0000313" key="9">
    <source>
        <dbReference type="Proteomes" id="UP000193467"/>
    </source>
</evidence>
<name>A0A1Y2FXZ6_9BASI</name>
<keyword evidence="5 7" id="KW-0472">Membrane</keyword>
<dbReference type="InterPro" id="IPR001248">
    <property type="entry name" value="Pur-cyt_permease"/>
</dbReference>
<dbReference type="GO" id="GO:0015205">
    <property type="term" value="F:nucleobase transmembrane transporter activity"/>
    <property type="evidence" value="ECO:0007669"/>
    <property type="project" value="TreeGrafter"/>
</dbReference>
<comment type="caution">
    <text evidence="8">The sequence shown here is derived from an EMBL/GenBank/DDBJ whole genome shotgun (WGS) entry which is preliminary data.</text>
</comment>
<dbReference type="InterPro" id="IPR045225">
    <property type="entry name" value="Uracil/uridine/allantoin_perm"/>
</dbReference>
<feature type="transmembrane region" description="Helical" evidence="7">
    <location>
        <begin position="42"/>
        <end position="60"/>
    </location>
</feature>
<dbReference type="PANTHER" id="PTHR30618:SF0">
    <property type="entry name" value="PURINE-URACIL PERMEASE NCS1"/>
    <property type="match status" value="1"/>
</dbReference>
<keyword evidence="4 7" id="KW-1133">Transmembrane helix</keyword>
<comment type="similarity">
    <text evidence="2">Belongs to the purine-cytosine permease (2.A.39) family.</text>
</comment>
<feature type="transmembrane region" description="Helical" evidence="7">
    <location>
        <begin position="399"/>
        <end position="418"/>
    </location>
</feature>
<comment type="subcellular location">
    <subcellularLocation>
        <location evidence="1">Membrane</location>
        <topology evidence="1">Multi-pass membrane protein</topology>
    </subcellularLocation>
</comment>
<evidence type="ECO:0000256" key="4">
    <source>
        <dbReference type="ARBA" id="ARBA00022989"/>
    </source>
</evidence>
<protein>
    <submittedName>
        <fullName evidence="8">Permease for cytosine/purines, uracil, thiamine, allantoin-domain-containing protein</fullName>
    </submittedName>
</protein>
<dbReference type="EMBL" id="MCGR01000010">
    <property type="protein sequence ID" value="ORY88406.1"/>
    <property type="molecule type" value="Genomic_DNA"/>
</dbReference>
<feature type="compositionally biased region" description="Basic and acidic residues" evidence="6">
    <location>
        <begin position="542"/>
        <end position="554"/>
    </location>
</feature>
<dbReference type="Gene3D" id="1.10.4160.10">
    <property type="entry name" value="Hydantoin permease"/>
    <property type="match status" value="1"/>
</dbReference>
<dbReference type="GO" id="GO:0005886">
    <property type="term" value="C:plasma membrane"/>
    <property type="evidence" value="ECO:0007669"/>
    <property type="project" value="TreeGrafter"/>
</dbReference>
<feature type="transmembrane region" description="Helical" evidence="7">
    <location>
        <begin position="111"/>
        <end position="131"/>
    </location>
</feature>
<dbReference type="Pfam" id="PF02133">
    <property type="entry name" value="Transp_cyt_pur"/>
    <property type="match status" value="1"/>
</dbReference>
<keyword evidence="3 7" id="KW-0812">Transmembrane</keyword>
<evidence type="ECO:0000256" key="7">
    <source>
        <dbReference type="SAM" id="Phobius"/>
    </source>
</evidence>
<feature type="transmembrane region" description="Helical" evidence="7">
    <location>
        <begin position="478"/>
        <end position="497"/>
    </location>
</feature>
<evidence type="ECO:0000256" key="1">
    <source>
        <dbReference type="ARBA" id="ARBA00004141"/>
    </source>
</evidence>
<keyword evidence="9" id="KW-1185">Reference proteome</keyword>
<evidence type="ECO:0000256" key="5">
    <source>
        <dbReference type="ARBA" id="ARBA00023136"/>
    </source>
</evidence>
<feature type="transmembrane region" description="Helical" evidence="7">
    <location>
        <begin position="326"/>
        <end position="348"/>
    </location>
</feature>
<dbReference type="OrthoDB" id="2018619at2759"/>